<dbReference type="PANTHER" id="PTHR43694">
    <property type="entry name" value="RIBONUCLEASE J"/>
    <property type="match status" value="1"/>
</dbReference>
<dbReference type="Pfam" id="PF12706">
    <property type="entry name" value="Lactamase_B_2"/>
    <property type="match status" value="1"/>
</dbReference>
<proteinExistence type="predicted"/>
<evidence type="ECO:0000313" key="3">
    <source>
        <dbReference type="Proteomes" id="UP000001572"/>
    </source>
</evidence>
<organism evidence="2 3">
    <name type="scientific">Alkaliphilus metalliredigens (strain QYMF)</name>
    <dbReference type="NCBI Taxonomy" id="293826"/>
    <lineage>
        <taxon>Bacteria</taxon>
        <taxon>Bacillati</taxon>
        <taxon>Bacillota</taxon>
        <taxon>Clostridia</taxon>
        <taxon>Peptostreptococcales</taxon>
        <taxon>Natronincolaceae</taxon>
        <taxon>Alkaliphilus</taxon>
    </lineage>
</organism>
<dbReference type="PANTHER" id="PTHR43694:SF1">
    <property type="entry name" value="RIBONUCLEASE J"/>
    <property type="match status" value="1"/>
</dbReference>
<dbReference type="OrthoDB" id="9803916at2"/>
<sequence>MKNTHQVVKGEICVNLIIHRGAKQIGGSCTEVFTERTRIILDIGQELPNIDDEKLKKPSSFPRVKGLYREDDKKIDAILISHGHGDHIGLLEYVDTDIPIFIGEKALEIFNVTAQFTGGKSIANPVNYFKSGQEMTIGDFSITPYLVDHSGFDAYGFVIKADGKCIVYTGDFRDHGRKKKATDCFRSNIPKGVDALLIEGTMMSRISEKIETEEQIEQKAFEFMSSPNRPVFVLQSSTNIDRLVGMYRAAQISGRIFVMDIFTAHIVSQLNNTIPKPGKFKDVRVFYPYHLTKRMFEELKEEKLMKQFNRNWISREELGKRSDYCMLIRNTMLSDLEHIKNLQGAGFIFSMWRGYKKQRRTDRLLDYAKNNNMDIIDLHTSGHAHIDSLKKVIRSSGAKKIIPIHTERSDLFAEAFEKVYLAEDGETILI</sequence>
<dbReference type="CDD" id="cd07732">
    <property type="entry name" value="metallo-hydrolase-like_MBL-fold"/>
    <property type="match status" value="1"/>
</dbReference>
<accession>A6TST8</accession>
<dbReference type="KEGG" id="amt:Amet_3117"/>
<dbReference type="eggNOG" id="COG0595">
    <property type="taxonomic scope" value="Bacteria"/>
</dbReference>
<dbReference type="HOGENOM" id="CLU_031965_0_0_9"/>
<gene>
    <name evidence="2" type="ordered locus">Amet_3117</name>
</gene>
<protein>
    <submittedName>
        <fullName evidence="2">Beta-lactamase domain protein</fullName>
    </submittedName>
</protein>
<dbReference type="STRING" id="293826.Amet_3117"/>
<name>A6TST8_ALKMQ</name>
<dbReference type="InterPro" id="IPR011108">
    <property type="entry name" value="RMMBL"/>
</dbReference>
<dbReference type="SUPFAM" id="SSF56281">
    <property type="entry name" value="Metallo-hydrolase/oxidoreductase"/>
    <property type="match status" value="1"/>
</dbReference>
<dbReference type="Proteomes" id="UP000001572">
    <property type="component" value="Chromosome"/>
</dbReference>
<dbReference type="Gene3D" id="3.60.15.10">
    <property type="entry name" value="Ribonuclease Z/Hydroxyacylglutathione hydrolase-like"/>
    <property type="match status" value="2"/>
</dbReference>
<dbReference type="Pfam" id="PF07521">
    <property type="entry name" value="RMMBL"/>
    <property type="match status" value="1"/>
</dbReference>
<dbReference type="EMBL" id="CP000724">
    <property type="protein sequence ID" value="ABR49256.1"/>
    <property type="molecule type" value="Genomic_DNA"/>
</dbReference>
<feature type="domain" description="Metallo-beta-lactamase" evidence="1">
    <location>
        <begin position="26"/>
        <end position="219"/>
    </location>
</feature>
<dbReference type="SMART" id="SM00849">
    <property type="entry name" value="Lactamase_B"/>
    <property type="match status" value="1"/>
</dbReference>
<dbReference type="AlphaFoldDB" id="A6TST8"/>
<keyword evidence="3" id="KW-1185">Reference proteome</keyword>
<dbReference type="InterPro" id="IPR036866">
    <property type="entry name" value="RibonucZ/Hydroxyglut_hydro"/>
</dbReference>
<evidence type="ECO:0000259" key="1">
    <source>
        <dbReference type="SMART" id="SM00849"/>
    </source>
</evidence>
<reference evidence="3" key="1">
    <citation type="journal article" date="2016" name="Genome Announc.">
        <title>Complete genome sequence of Alkaliphilus metalliredigens strain QYMF, an alkaliphilic and metal-reducing bacterium isolated from borax-contaminated leachate ponds.</title>
        <authorList>
            <person name="Hwang C."/>
            <person name="Copeland A."/>
            <person name="Lucas S."/>
            <person name="Lapidus A."/>
            <person name="Barry K."/>
            <person name="Detter J.C."/>
            <person name="Glavina Del Rio T."/>
            <person name="Hammon N."/>
            <person name="Israni S."/>
            <person name="Dalin E."/>
            <person name="Tice H."/>
            <person name="Pitluck S."/>
            <person name="Chertkov O."/>
            <person name="Brettin T."/>
            <person name="Bruce D."/>
            <person name="Han C."/>
            <person name="Schmutz J."/>
            <person name="Larimer F."/>
            <person name="Land M.L."/>
            <person name="Hauser L."/>
            <person name="Kyrpides N."/>
            <person name="Mikhailova N."/>
            <person name="Ye Q."/>
            <person name="Zhou J."/>
            <person name="Richardson P."/>
            <person name="Fields M.W."/>
        </authorList>
    </citation>
    <scope>NUCLEOTIDE SEQUENCE [LARGE SCALE GENOMIC DNA]</scope>
    <source>
        <strain evidence="3">QYMF</strain>
    </source>
</reference>
<dbReference type="InterPro" id="IPR001279">
    <property type="entry name" value="Metallo-B-lactamas"/>
</dbReference>
<evidence type="ECO:0000313" key="2">
    <source>
        <dbReference type="EMBL" id="ABR49256.1"/>
    </source>
</evidence>